<keyword evidence="2" id="KW-1185">Reference proteome</keyword>
<sequence>MLEAMLEISLFHKSSLHFNHFAVFILFIDKKKSPQEQMTSWDRWKYCNPLLKGVSQSLGQSASQSVNQSRITTPTSFCDTRSAVRIVDYKFKRADLFYKREIAFHKNFKNKAIFE</sequence>
<evidence type="ECO:0000313" key="2">
    <source>
        <dbReference type="Proteomes" id="UP000054776"/>
    </source>
</evidence>
<dbReference type="EMBL" id="JYDH01000098">
    <property type="protein sequence ID" value="KRY32435.1"/>
    <property type="molecule type" value="Genomic_DNA"/>
</dbReference>
<dbReference type="OrthoDB" id="10442950at2759"/>
<dbReference type="InParanoid" id="A0A0V1B790"/>
<accession>A0A0V1B790</accession>
<reference evidence="1 2" key="1">
    <citation type="submission" date="2015-01" db="EMBL/GenBank/DDBJ databases">
        <title>Evolution of Trichinella species and genotypes.</title>
        <authorList>
            <person name="Korhonen P.K."/>
            <person name="Edoardo P."/>
            <person name="Giuseppe L.R."/>
            <person name="Gasser R.B."/>
        </authorList>
    </citation>
    <scope>NUCLEOTIDE SEQUENCE [LARGE SCALE GENOMIC DNA]</scope>
    <source>
        <strain evidence="1">ISS3</strain>
    </source>
</reference>
<gene>
    <name evidence="1" type="ORF">T01_2605</name>
</gene>
<organism evidence="1 2">
    <name type="scientific">Trichinella spiralis</name>
    <name type="common">Trichina worm</name>
    <dbReference type="NCBI Taxonomy" id="6334"/>
    <lineage>
        <taxon>Eukaryota</taxon>
        <taxon>Metazoa</taxon>
        <taxon>Ecdysozoa</taxon>
        <taxon>Nematoda</taxon>
        <taxon>Enoplea</taxon>
        <taxon>Dorylaimia</taxon>
        <taxon>Trichinellida</taxon>
        <taxon>Trichinellidae</taxon>
        <taxon>Trichinella</taxon>
    </lineage>
</organism>
<name>A0A0V1B790_TRISP</name>
<dbReference type="Proteomes" id="UP000054776">
    <property type="component" value="Unassembled WGS sequence"/>
</dbReference>
<protein>
    <submittedName>
        <fullName evidence="1">Uncharacterized protein</fullName>
    </submittedName>
</protein>
<comment type="caution">
    <text evidence="1">The sequence shown here is derived from an EMBL/GenBank/DDBJ whole genome shotgun (WGS) entry which is preliminary data.</text>
</comment>
<evidence type="ECO:0000313" key="1">
    <source>
        <dbReference type="EMBL" id="KRY32435.1"/>
    </source>
</evidence>
<proteinExistence type="predicted"/>
<dbReference type="AlphaFoldDB" id="A0A0V1B790"/>